<accession>A0A1I4YWA7</accession>
<keyword evidence="2" id="KW-1185">Reference proteome</keyword>
<sequence length="126" mass="14440">MELVKDKEEILDNVELFLEGLELGTEQEIKKSIQLIKKSTTFLVVITDEVTFFVPSTFIGFQENNISNFSGKLMENQTNTVISQLLGSTPKIDKTLDELFLDFCDEVEINRSDVGISRDYWILKNI</sequence>
<evidence type="ECO:0000313" key="2">
    <source>
        <dbReference type="Proteomes" id="UP000199149"/>
    </source>
</evidence>
<evidence type="ECO:0000313" key="1">
    <source>
        <dbReference type="EMBL" id="SFN42305.1"/>
    </source>
</evidence>
<reference evidence="2" key="1">
    <citation type="submission" date="2016-10" db="EMBL/GenBank/DDBJ databases">
        <authorList>
            <person name="Varghese N."/>
            <person name="Submissions S."/>
        </authorList>
    </citation>
    <scope>NUCLEOTIDE SEQUENCE [LARGE SCALE GENOMIC DNA]</scope>
    <source>
        <strain evidence="2">XJ109</strain>
    </source>
</reference>
<dbReference type="Proteomes" id="UP000199149">
    <property type="component" value="Unassembled WGS sequence"/>
</dbReference>
<dbReference type="EMBL" id="FOUZ01000012">
    <property type="protein sequence ID" value="SFN42305.1"/>
    <property type="molecule type" value="Genomic_DNA"/>
</dbReference>
<proteinExistence type="predicted"/>
<dbReference type="AlphaFoldDB" id="A0A1I4YWA7"/>
<dbReference type="STRING" id="684065.SAMN05421738_11224"/>
<dbReference type="RefSeq" id="WP_092908886.1">
    <property type="nucleotide sequence ID" value="NZ_FOUZ01000012.1"/>
</dbReference>
<protein>
    <submittedName>
        <fullName evidence="1">Uncharacterized protein</fullName>
    </submittedName>
</protein>
<organism evidence="1 2">
    <name type="scientific">Algoriella xinjiangensis</name>
    <dbReference type="NCBI Taxonomy" id="684065"/>
    <lineage>
        <taxon>Bacteria</taxon>
        <taxon>Pseudomonadati</taxon>
        <taxon>Bacteroidota</taxon>
        <taxon>Flavobacteriia</taxon>
        <taxon>Flavobacteriales</taxon>
        <taxon>Weeksellaceae</taxon>
        <taxon>Algoriella</taxon>
    </lineage>
</organism>
<name>A0A1I4YWA7_9FLAO</name>
<dbReference type="OrthoDB" id="9779761at2"/>
<gene>
    <name evidence="1" type="ORF">SAMN05421738_11224</name>
</gene>